<dbReference type="Proteomes" id="UP000193986">
    <property type="component" value="Unassembled WGS sequence"/>
</dbReference>
<gene>
    <name evidence="2" type="ORF">BCR39DRAFT_62997</name>
</gene>
<dbReference type="OrthoDB" id="2575647at2759"/>
<dbReference type="InParanoid" id="A0A1Y2AFZ9"/>
<sequence length="557" mass="60813">MPRARKVDAKNADGRPAQEGGGSSSTAKRSSFIDHDRSRPQRSVEDLPTLSSIVPLPHTATSLLRPFSLFGLFRTSSPLHTQPSPQLIHELALSRTPPVSKEIRNALSGLSEYVQHLVTAAHAGDDGRSLASRTISELGTTYAEAFWIISSLPDVERAEWIDTFRECLQGVFVTLGMLAQDDPGRDQIDQILLGSIFPSDTARPAHMLLTPLFALAQGFTNRLQASVRAQVKSKIRPASRESQYVVSDKEAQEILSLLEMFGEEMSLIDSLPPKSPIGKTCKVAMKRLAIEGRKRARRVEMEATVLGTEVALSMVTTHMSEIKRRAHPLHGDDESPFISKRALSPHGDDESPADAISLTPPGWSSPEGWTEDNDVLWEDLADESLIHALTRARAVLAAKLPTALTDPIQADEWLDGPHSLSHLPGSPSSLHPDDSVSNAPTPSISASSSSSVSSSSDEEEDQGPTHACPLRALFRLHDRYEEQRLAVWLGLPQWARPGMGTYMRGKQGKVGDAWDSLGTALVMSFESATLLSFGLSADKMDKWVEMAARRNSKRGGY</sequence>
<protein>
    <submittedName>
        <fullName evidence="2">Uncharacterized protein</fullName>
    </submittedName>
</protein>
<feature type="compositionally biased region" description="Low complexity" evidence="1">
    <location>
        <begin position="443"/>
        <end position="455"/>
    </location>
</feature>
<feature type="region of interest" description="Disordered" evidence="1">
    <location>
        <begin position="1"/>
        <end position="46"/>
    </location>
</feature>
<organism evidence="2 3">
    <name type="scientific">Naematelia encephala</name>
    <dbReference type="NCBI Taxonomy" id="71784"/>
    <lineage>
        <taxon>Eukaryota</taxon>
        <taxon>Fungi</taxon>
        <taxon>Dikarya</taxon>
        <taxon>Basidiomycota</taxon>
        <taxon>Agaricomycotina</taxon>
        <taxon>Tremellomycetes</taxon>
        <taxon>Tremellales</taxon>
        <taxon>Naemateliaceae</taxon>
        <taxon>Naematelia</taxon>
    </lineage>
</organism>
<comment type="caution">
    <text evidence="2">The sequence shown here is derived from an EMBL/GenBank/DDBJ whole genome shotgun (WGS) entry which is preliminary data.</text>
</comment>
<keyword evidence="3" id="KW-1185">Reference proteome</keyword>
<reference evidence="2 3" key="1">
    <citation type="submission" date="2016-07" db="EMBL/GenBank/DDBJ databases">
        <title>Pervasive Adenine N6-methylation of Active Genes in Fungi.</title>
        <authorList>
            <consortium name="DOE Joint Genome Institute"/>
            <person name="Mondo S.J."/>
            <person name="Dannebaum R.O."/>
            <person name="Kuo R.C."/>
            <person name="Labutti K."/>
            <person name="Haridas S."/>
            <person name="Kuo A."/>
            <person name="Salamov A."/>
            <person name="Ahrendt S.R."/>
            <person name="Lipzen A."/>
            <person name="Sullivan W."/>
            <person name="Andreopoulos W.B."/>
            <person name="Clum A."/>
            <person name="Lindquist E."/>
            <person name="Daum C."/>
            <person name="Ramamoorthy G.K."/>
            <person name="Gryganskyi A."/>
            <person name="Culley D."/>
            <person name="Magnuson J.K."/>
            <person name="James T.Y."/>
            <person name="O'Malley M.A."/>
            <person name="Stajich J.E."/>
            <person name="Spatafora J.W."/>
            <person name="Visel A."/>
            <person name="Grigoriev I.V."/>
        </authorList>
    </citation>
    <scope>NUCLEOTIDE SEQUENCE [LARGE SCALE GENOMIC DNA]</scope>
    <source>
        <strain evidence="2 3">68-887.2</strain>
    </source>
</reference>
<evidence type="ECO:0000256" key="1">
    <source>
        <dbReference type="SAM" id="MobiDB-lite"/>
    </source>
</evidence>
<accession>A0A1Y2AFZ9</accession>
<feature type="compositionally biased region" description="Basic and acidic residues" evidence="1">
    <location>
        <begin position="31"/>
        <end position="45"/>
    </location>
</feature>
<evidence type="ECO:0000313" key="2">
    <source>
        <dbReference type="EMBL" id="ORY21426.1"/>
    </source>
</evidence>
<evidence type="ECO:0000313" key="3">
    <source>
        <dbReference type="Proteomes" id="UP000193986"/>
    </source>
</evidence>
<dbReference type="AlphaFoldDB" id="A0A1Y2AFZ9"/>
<proteinExistence type="predicted"/>
<feature type="compositionally biased region" description="Low complexity" evidence="1">
    <location>
        <begin position="416"/>
        <end position="430"/>
    </location>
</feature>
<dbReference type="EMBL" id="MCFC01000111">
    <property type="protein sequence ID" value="ORY21426.1"/>
    <property type="molecule type" value="Genomic_DNA"/>
</dbReference>
<feature type="compositionally biased region" description="Basic and acidic residues" evidence="1">
    <location>
        <begin position="1"/>
        <end position="13"/>
    </location>
</feature>
<feature type="region of interest" description="Disordered" evidence="1">
    <location>
        <begin position="415"/>
        <end position="465"/>
    </location>
</feature>
<feature type="region of interest" description="Disordered" evidence="1">
    <location>
        <begin position="325"/>
        <end position="370"/>
    </location>
</feature>
<name>A0A1Y2AFZ9_9TREE</name>
<dbReference type="STRING" id="71784.A0A1Y2AFZ9"/>